<accession>A0A9C7CFB6</accession>
<name>A0A9C7CFB6_9VIRU</name>
<dbReference type="EMBL" id="LC738876">
    <property type="protein sequence ID" value="BDT62622.1"/>
    <property type="molecule type" value="Genomic_DNA"/>
</dbReference>
<organism evidence="1">
    <name type="scientific">Metapenaeus ensis majanivirus</name>
    <dbReference type="NCBI Taxonomy" id="2984279"/>
    <lineage>
        <taxon>Viruses</taxon>
        <taxon>Viruses incertae sedis</taxon>
        <taxon>Naldaviricetes</taxon>
        <taxon>Nimaviridae</taxon>
    </lineage>
</organism>
<sequence length="230" mass="27352">MSNNIQVDKNNIVLKSVDPFINTANDIENIVGEALHHQGHFNKRTSPREKDYWPENELECFNIKADAVDRVYHIFGRECYYIMFIGSNDGSKTYELSVRVIYNGKFVYANLRAIRKKGKWEGEIYVTLDAHFFWKAMVRAYYEHDKIWEMMNEDGFRMEQLSEFDFHRSSSWRDVPTLGHLCHVKVYYEREKLQELANHQLPTVLAKSVRDYIEVKDTKNHFIKTHLLYG</sequence>
<evidence type="ECO:0000313" key="1">
    <source>
        <dbReference type="EMBL" id="BDT62622.1"/>
    </source>
</evidence>
<reference evidence="1" key="1">
    <citation type="submission" date="2022-10" db="EMBL/GenBank/DDBJ databases">
        <title>Genome sequences of endogenous nimaviruses in decapod crustaceans.</title>
        <authorList>
            <person name="Kawato S."/>
            <person name="Nozaki R."/>
            <person name="Kondo H."/>
            <person name="Hirono I."/>
        </authorList>
    </citation>
    <scope>NUCLEOTIDE SEQUENCE</scope>
    <source>
        <strain evidence="1">Mikawa-1</strain>
    </source>
</reference>
<protein>
    <submittedName>
        <fullName evidence="1">Uncharacterized protein</fullName>
    </submittedName>
</protein>
<proteinExistence type="predicted"/>